<dbReference type="InterPro" id="IPR010095">
    <property type="entry name" value="Cas12f1-like_TNB"/>
</dbReference>
<dbReference type="NCBIfam" id="NF033518">
    <property type="entry name" value="transpos_IS607"/>
    <property type="match status" value="1"/>
</dbReference>
<dbReference type="Gene3D" id="3.40.50.1390">
    <property type="entry name" value="Resolvase, N-terminal catalytic domain"/>
    <property type="match status" value="1"/>
</dbReference>
<evidence type="ECO:0000313" key="9">
    <source>
        <dbReference type="Proteomes" id="UP000011083"/>
    </source>
</evidence>
<dbReference type="GeneID" id="14921765"/>
<feature type="region of interest" description="Disordered" evidence="6">
    <location>
        <begin position="240"/>
        <end position="331"/>
    </location>
</feature>
<dbReference type="InterPro" id="IPR036162">
    <property type="entry name" value="Resolvase-like_N_sf"/>
</dbReference>
<dbReference type="SMART" id="SM00857">
    <property type="entry name" value="Resolvase"/>
    <property type="match status" value="1"/>
</dbReference>
<dbReference type="GO" id="GO:0015074">
    <property type="term" value="P:DNA integration"/>
    <property type="evidence" value="ECO:0007669"/>
    <property type="project" value="UniProtKB-KW"/>
</dbReference>
<dbReference type="Pfam" id="PF00239">
    <property type="entry name" value="Resolvase"/>
    <property type="match status" value="1"/>
</dbReference>
<keyword evidence="9" id="KW-1185">Reference proteome</keyword>
<organism evidence="8 9">
    <name type="scientific">Acanthamoeba castellanii (strain ATCC 30010 / Neff)</name>
    <dbReference type="NCBI Taxonomy" id="1257118"/>
    <lineage>
        <taxon>Eukaryota</taxon>
        <taxon>Amoebozoa</taxon>
        <taxon>Discosea</taxon>
        <taxon>Longamoebia</taxon>
        <taxon>Centramoebida</taxon>
        <taxon>Acanthamoebidae</taxon>
        <taxon>Acanthamoeba</taxon>
    </lineage>
</organism>
<dbReference type="GO" id="GO:0003677">
    <property type="term" value="F:DNA binding"/>
    <property type="evidence" value="ECO:0007669"/>
    <property type="project" value="UniProtKB-KW"/>
</dbReference>
<proteinExistence type="predicted"/>
<evidence type="ECO:0000256" key="2">
    <source>
        <dbReference type="ARBA" id="ARBA00022833"/>
    </source>
</evidence>
<dbReference type="Proteomes" id="UP000011083">
    <property type="component" value="Unassembled WGS sequence"/>
</dbReference>
<dbReference type="GO" id="GO:0000150">
    <property type="term" value="F:DNA strand exchange activity"/>
    <property type="evidence" value="ECO:0007669"/>
    <property type="project" value="InterPro"/>
</dbReference>
<keyword evidence="4" id="KW-0238">DNA-binding</keyword>
<evidence type="ECO:0000256" key="6">
    <source>
        <dbReference type="SAM" id="MobiDB-lite"/>
    </source>
</evidence>
<dbReference type="NCBIfam" id="NF040570">
    <property type="entry name" value="guided_TnpB"/>
    <property type="match status" value="1"/>
</dbReference>
<dbReference type="GO" id="GO:0046872">
    <property type="term" value="F:metal ion binding"/>
    <property type="evidence" value="ECO:0007669"/>
    <property type="project" value="UniProtKB-KW"/>
</dbReference>
<gene>
    <name evidence="8" type="ORF">ACA1_278340</name>
</gene>
<dbReference type="InterPro" id="IPR006118">
    <property type="entry name" value="Recombinase_CS"/>
</dbReference>
<dbReference type="VEuPathDB" id="AmoebaDB:ACA1_278340"/>
<feature type="compositionally biased region" description="Basic residues" evidence="6">
    <location>
        <begin position="297"/>
        <end position="310"/>
    </location>
</feature>
<reference evidence="8 9" key="1">
    <citation type="journal article" date="2013" name="Genome Biol.">
        <title>Genome of Acanthamoeba castellanii highlights extensive lateral gene transfer and early evolution of tyrosine kinase signaling.</title>
        <authorList>
            <person name="Clarke M."/>
            <person name="Lohan A.J."/>
            <person name="Liu B."/>
            <person name="Lagkouvardos I."/>
            <person name="Roy S."/>
            <person name="Zafar N."/>
            <person name="Bertelli C."/>
            <person name="Schilde C."/>
            <person name="Kianianmomeni A."/>
            <person name="Burglin T.R."/>
            <person name="Frech C."/>
            <person name="Turcotte B."/>
            <person name="Kopec K.O."/>
            <person name="Synnott J.M."/>
            <person name="Choo C."/>
            <person name="Paponov I."/>
            <person name="Finkler A."/>
            <person name="Soon Heng Tan C."/>
            <person name="Hutchins A.P."/>
            <person name="Weinmeier T."/>
            <person name="Rattei T."/>
            <person name="Chu J.S."/>
            <person name="Gimenez G."/>
            <person name="Irimia M."/>
            <person name="Rigden D.J."/>
            <person name="Fitzpatrick D.A."/>
            <person name="Lorenzo-Morales J."/>
            <person name="Bateman A."/>
            <person name="Chiu C.H."/>
            <person name="Tang P."/>
            <person name="Hegemann P."/>
            <person name="Fromm H."/>
            <person name="Raoult D."/>
            <person name="Greub G."/>
            <person name="Miranda-Saavedra D."/>
            <person name="Chen N."/>
            <person name="Nash P."/>
            <person name="Ginger M.L."/>
            <person name="Horn M."/>
            <person name="Schaap P."/>
            <person name="Caler L."/>
            <person name="Loftus B."/>
        </authorList>
    </citation>
    <scope>NUCLEOTIDE SEQUENCE [LARGE SCALE GENOMIC DNA]</scope>
    <source>
        <strain evidence="8 9">Neff</strain>
    </source>
</reference>
<keyword evidence="2" id="KW-0862">Zinc</keyword>
<dbReference type="InterPro" id="IPR021027">
    <property type="entry name" value="Transposase_put_HTH"/>
</dbReference>
<sequence length="771" mass="87318">MQGPLGETNERPWLHNPRNTAIVRHRTRQLIEAGGDTYVPSSEATKYFGVTAACLRKLADRGNLRTRRIGDKGKRLYHCGDLLSQFPAVTRSEDGRTIQTTTRPPRKRIAYARVSSEKQRPDLERQIAELRRLCPDHEIVSEVASGLNFRRKGLCAILDRCFAGLVDEVAVLHRDRLARFATELLEHVFKRHDVRLVVVGQGDPAAAATLDALDPQRELADDLIAVTTFFVARQNGLRSAAHRRARRDRAALEEGRGSTTSEPSEEESEERGGSEESERDETDGSSSSSSSDDGGGRRKRQRTSRRRRRRREAEAEGTAGAEGGGDGEGGMVAFDGKTRKICVFPTAQQKTLLKRWIGTVRWTYNQCVAAVRGRQCAPTKKALRARFVTEFGLREAERIKRAKSGVGGGGDDDDVGISWVFETPHDLRDQAVGQFVTAYKNAVQAHGRGKFDIAFRSAKRLQQETVVIRSRDWNRTRGEYAPIFGNTVLRSSESLPAKMDHEFRVMRTKLGRYYISIPVPLDVKHPIQQQQPDAVGGGDNQAPAVAPHAAAAIDPGVRTPFTVYSPDEARVYELGANDFGRIRRLCHHLDDLVSRTTDRDVRKKRRRRMRRAAARMRRRIRDLVDDLHRRAAKWLCETFETIIYPHYETSNMVVGKSKRRGLHSKTVRAMLTWSHFRFKQHLLHKIREYPSGCRVVLVDESYTSKTCGGCGRINHGLGKSKLFWCEQCGFRTDRDWNGARNIWLKFLTEWCNGSSRGNDDDDKEQQQQQQQ</sequence>
<dbReference type="PROSITE" id="PS51736">
    <property type="entry name" value="RECOMBINASES_3"/>
    <property type="match status" value="1"/>
</dbReference>
<dbReference type="PANTHER" id="PTHR36172:SF1">
    <property type="entry name" value="RESOLVASE-RELATED"/>
    <property type="match status" value="1"/>
</dbReference>
<keyword evidence="5" id="KW-0233">DNA recombination</keyword>
<evidence type="ECO:0000256" key="1">
    <source>
        <dbReference type="ARBA" id="ARBA00022723"/>
    </source>
</evidence>
<dbReference type="InterPro" id="IPR051491">
    <property type="entry name" value="Recombinase/Transposase-rel"/>
</dbReference>
<dbReference type="KEGG" id="acan:ACA1_278340"/>
<dbReference type="AlphaFoldDB" id="L8H827"/>
<dbReference type="Pfam" id="PF07282">
    <property type="entry name" value="Cas12f1-like_TNB"/>
    <property type="match status" value="1"/>
</dbReference>
<feature type="domain" description="Resolvase/invertase-type recombinase catalytic" evidence="7">
    <location>
        <begin position="107"/>
        <end position="255"/>
    </location>
</feature>
<dbReference type="InterPro" id="IPR006119">
    <property type="entry name" value="Resolv_N"/>
</dbReference>
<evidence type="ECO:0000256" key="4">
    <source>
        <dbReference type="ARBA" id="ARBA00023125"/>
    </source>
</evidence>
<keyword evidence="1" id="KW-0479">Metal-binding</keyword>
<dbReference type="InterPro" id="IPR048046">
    <property type="entry name" value="Transpos_IS607"/>
</dbReference>
<dbReference type="PANTHER" id="PTHR36172">
    <property type="match status" value="1"/>
</dbReference>
<dbReference type="SUPFAM" id="SSF53041">
    <property type="entry name" value="Resolvase-like"/>
    <property type="match status" value="1"/>
</dbReference>
<name>L8H827_ACACF</name>
<evidence type="ECO:0000259" key="7">
    <source>
        <dbReference type="PROSITE" id="PS51736"/>
    </source>
</evidence>
<dbReference type="RefSeq" id="XP_004344636.1">
    <property type="nucleotide sequence ID" value="XM_004344586.1"/>
</dbReference>
<dbReference type="OrthoDB" id="2413960at2759"/>
<dbReference type="PROSITE" id="PS00397">
    <property type="entry name" value="RECOMBINASES_1"/>
    <property type="match status" value="1"/>
</dbReference>
<dbReference type="Pfam" id="PF12323">
    <property type="entry name" value="HTH_OrfB_IS605"/>
    <property type="match status" value="1"/>
</dbReference>
<evidence type="ECO:0000256" key="5">
    <source>
        <dbReference type="ARBA" id="ARBA00023172"/>
    </source>
</evidence>
<protein>
    <submittedName>
        <fullName evidence="8">RecF/RecN/SMC domain containing protein</fullName>
    </submittedName>
</protein>
<dbReference type="Gene3D" id="1.10.287.2170">
    <property type="match status" value="1"/>
</dbReference>
<evidence type="ECO:0000313" key="8">
    <source>
        <dbReference type="EMBL" id="ELR20893.1"/>
    </source>
</evidence>
<keyword evidence="3" id="KW-0229">DNA integration</keyword>
<feature type="compositionally biased region" description="Gly residues" evidence="6">
    <location>
        <begin position="320"/>
        <end position="330"/>
    </location>
</feature>
<accession>L8H827</accession>
<dbReference type="EMBL" id="KB007908">
    <property type="protein sequence ID" value="ELR20893.1"/>
    <property type="molecule type" value="Genomic_DNA"/>
</dbReference>
<evidence type="ECO:0000256" key="3">
    <source>
        <dbReference type="ARBA" id="ARBA00022908"/>
    </source>
</evidence>